<feature type="domain" description="ABC transporter" evidence="11">
    <location>
        <begin position="1304"/>
        <end position="1545"/>
    </location>
</feature>
<dbReference type="SMART" id="SM00382">
    <property type="entry name" value="AAA"/>
    <property type="match status" value="2"/>
</dbReference>
<dbReference type="InterPro" id="IPR003593">
    <property type="entry name" value="AAA+_ATPase"/>
</dbReference>
<feature type="transmembrane region" description="Helical" evidence="10">
    <location>
        <begin position="336"/>
        <end position="354"/>
    </location>
</feature>
<dbReference type="GO" id="GO:0005319">
    <property type="term" value="F:lipid transporter activity"/>
    <property type="evidence" value="ECO:0007669"/>
    <property type="project" value="TreeGrafter"/>
</dbReference>
<accession>A0A7H9SMZ6</accession>
<dbReference type="PROSITE" id="PS50893">
    <property type="entry name" value="ABC_TRANSPORTER_2"/>
    <property type="match status" value="2"/>
</dbReference>
<feature type="transmembrane region" description="Helical" evidence="10">
    <location>
        <begin position="1093"/>
        <end position="1120"/>
    </location>
</feature>
<dbReference type="InterPro" id="IPR026082">
    <property type="entry name" value="ABCA"/>
</dbReference>
<feature type="domain" description="ABC transporter" evidence="11">
    <location>
        <begin position="487"/>
        <end position="723"/>
    </location>
</feature>
<evidence type="ECO:0000256" key="4">
    <source>
        <dbReference type="ARBA" id="ARBA00022692"/>
    </source>
</evidence>
<name>A0A7H9SMZ6_BRAPC</name>
<feature type="transmembrane region" description="Helical" evidence="10">
    <location>
        <begin position="1212"/>
        <end position="1234"/>
    </location>
</feature>
<evidence type="ECO:0000256" key="6">
    <source>
        <dbReference type="ARBA" id="ARBA00022741"/>
    </source>
</evidence>
<dbReference type="InterPro" id="IPR013525">
    <property type="entry name" value="ABC2_TM"/>
</dbReference>
<evidence type="ECO:0000256" key="2">
    <source>
        <dbReference type="ARBA" id="ARBA00008869"/>
    </source>
</evidence>
<keyword evidence="5" id="KW-0677">Repeat</keyword>
<sequence>MTFFVQLFGFMKRNIKLRYRNKLLFGLEIYQLIAILAVLIIYTFLFPAKEFGPEEYTPETIQNNYLDKFLYIYPNSSEIQKLGSLVESGARNLKIRYFNNTEKMKEFFESQVDKKYSFTSLFGIEFEQFPSKYKLYHEYVDNMYDGNKVRYFSNGNECRKSEILTFFEKCSGNIFVYDGTTFVQYHLNNALAKYFNKTIPKFQVQLMAKGKYAQETNLLTGISSFYFTLLYTYSLTSFVINIVAEKEKKIKELMKMMGMLNLVFWISWILIFLIQFTITNLVIAILLFAIGYFKSFTITIIFFFLIELFSIVAIIFGSLVSVFFQKSKTAGSASSVIYSIMSLLYFLVFLPRVFNTELPLWIQWTLSIIFQFSFSLGIDQLLFIQAKHGSSFPSEFFANPARPNSLSILSCLLMLMADGALYFILTIYFDNVIQGEYGRAKSPIFFLKPSFWFNRKKNENKTNVLEIDDIQFDSESVDVDLKNKKALKIKNLSKKFKNEKGIEYNAIDNLDLTVYSDQITAILGHNGAGKTTLFNILSGLIKPDAGTASFFDYDILSDRDLYYVRKMSGVCPQQNVLYDLLDCYEHLELYAYLKNVPRNQIKDKIEEILNKVGLIDFKKSRASQLSGGQKRKLSIAIALIGDPKILILDEPTSGMDPSSRREIWSLLQSIRQNRVILLSTHFMDEADILADRKAVITKGKLKCAGSSLYLKNKFGLGYHLNLIANQNFDQEPMAISSMIKKHVQNSELERFIEKEVSYLLPIDSVANFQSLFEDIELNGQSVGIESVAISMTTLEEVFLKLADEVHEEKEEDNSSLSELKLSKIKLRPAFLKFIPVNFYAILKIRFLMAYRYKITFLYRFIFPIPSIIFSILLPKIIKSLSFVNTNNLSTIDLAINDYATENNPFLIVNKTNVDHLVQNLIVNNQLNRQPIKFTESESNIHATTYAGFIHRDTPKDIILFYNDSAVFSVPYLVNTFTNLNSRLNGLPLLNATFTSWPQVKKEDVSFFDANSFTTLMILGISLIFPLVSFAAEIVQDRELKCKSQMRLSGCGFWNYWIPTLIAFLIQSSFLPIILFLIIYAIPPLNIAEFMPGGAVFSILLTTIIYIPLNLLFVMCLSFMFKKKETTLSFLFTFLLLLFTIPYLIVTLSQLSSLRTSNILHIVFTLLDPVYAFIGNYNRIAQVYLNQKVEDIKLGKNSTTVPFGSYFEFHLNFIPLTFIFGLINILFYGFLLYFIESFQNGINILDKVTGYKRMIPPNSEMIQNEDSDVKIEREKLKNNDLENCPLSVNELRKDFKNFSLSKQIQNLNNLFSRNCRNKNLNKIEKKIAVRNLSIGFRHGEIFGLLGTNGAGKTTTINMICAELKPDAGTIKIKNQPFNLNNIQLFCQNISVCPQHNPFWDELTLIDHLQIYGSLKKLSDEEIISLSLKFMEMLGISEHGDKQVKNLSGGTKRKLAYAITLFGNPEITLLDEPSTGLDPQSKRKFWNIISETLIMASKSAILTTHSMEEAEALCHRIGIMVNGELKCLGSSQYLKEKFGAGYLLELKISKNKMDEFNLFINDLFNGQAIELDNFSDHRLYSVPKKKIKSLARVFKALENAKSQDLIRQYDLSQTTLEQIFIQFAKS</sequence>
<dbReference type="InterPro" id="IPR017871">
    <property type="entry name" value="ABC_transporter-like_CS"/>
</dbReference>
<reference evidence="12" key="2">
    <citation type="submission" date="2020-05" db="EMBL/GenBank/DDBJ databases">
        <authorList>
            <person name="Kang H.-M."/>
            <person name="Kim M.-S."/>
            <person name="Lee J.-S."/>
        </authorList>
    </citation>
    <scope>NUCLEOTIDE SEQUENCE</scope>
</reference>
<keyword evidence="6" id="KW-0547">Nucleotide-binding</keyword>
<feature type="transmembrane region" description="Helical" evidence="10">
    <location>
        <begin position="856"/>
        <end position="877"/>
    </location>
</feature>
<evidence type="ECO:0000256" key="5">
    <source>
        <dbReference type="ARBA" id="ARBA00022737"/>
    </source>
</evidence>
<feature type="transmembrane region" description="Helical" evidence="10">
    <location>
        <begin position="265"/>
        <end position="290"/>
    </location>
</feature>
<protein>
    <submittedName>
        <fullName evidence="12">ATP-binding cassette transporter subfamily A member 5 X2</fullName>
    </submittedName>
</protein>
<evidence type="ECO:0000313" key="12">
    <source>
        <dbReference type="EMBL" id="QNH67925.1"/>
    </source>
</evidence>
<feature type="transmembrane region" description="Helical" evidence="10">
    <location>
        <begin position="296"/>
        <end position="324"/>
    </location>
</feature>
<dbReference type="PANTHER" id="PTHR19229:SF209">
    <property type="entry name" value="ATP-BINDING CASSETTE SUB-FAMILY A MEMBER 5 ISOFORM X1"/>
    <property type="match status" value="1"/>
</dbReference>
<evidence type="ECO:0000259" key="11">
    <source>
        <dbReference type="PROSITE" id="PS50893"/>
    </source>
</evidence>
<feature type="transmembrane region" description="Helical" evidence="10">
    <location>
        <begin position="1127"/>
        <end position="1145"/>
    </location>
</feature>
<feature type="transmembrane region" description="Helical" evidence="10">
    <location>
        <begin position="405"/>
        <end position="429"/>
    </location>
</feature>
<dbReference type="EMBL" id="MT524870">
    <property type="protein sequence ID" value="QNH67925.1"/>
    <property type="molecule type" value="mRNA"/>
</dbReference>
<feature type="transmembrane region" description="Helical" evidence="10">
    <location>
        <begin position="360"/>
        <end position="384"/>
    </location>
</feature>
<feature type="transmembrane region" description="Helical" evidence="10">
    <location>
        <begin position="1157"/>
        <end position="1177"/>
    </location>
</feature>
<dbReference type="GO" id="GO:0140359">
    <property type="term" value="F:ABC-type transporter activity"/>
    <property type="evidence" value="ECO:0007669"/>
    <property type="project" value="InterPro"/>
</dbReference>
<keyword evidence="3" id="KW-0813">Transport</keyword>
<keyword evidence="9 10" id="KW-0472">Membrane</keyword>
<feature type="transmembrane region" description="Helical" evidence="10">
    <location>
        <begin position="1055"/>
        <end position="1081"/>
    </location>
</feature>
<dbReference type="GO" id="GO:0005886">
    <property type="term" value="C:plasma membrane"/>
    <property type="evidence" value="ECO:0007669"/>
    <property type="project" value="UniProtKB-ARBA"/>
</dbReference>
<proteinExistence type="evidence at transcript level"/>
<dbReference type="GO" id="GO:0016887">
    <property type="term" value="F:ATP hydrolysis activity"/>
    <property type="evidence" value="ECO:0007669"/>
    <property type="project" value="InterPro"/>
</dbReference>
<comment type="similarity">
    <text evidence="2">Belongs to the ABC transporter superfamily. ABCA family.</text>
</comment>
<dbReference type="SUPFAM" id="SSF52540">
    <property type="entry name" value="P-loop containing nucleoside triphosphate hydrolases"/>
    <property type="match status" value="2"/>
</dbReference>
<dbReference type="CDD" id="cd03263">
    <property type="entry name" value="ABC_subfamily_A"/>
    <property type="match status" value="2"/>
</dbReference>
<keyword evidence="4 10" id="KW-0812">Transmembrane</keyword>
<evidence type="ECO:0000256" key="10">
    <source>
        <dbReference type="SAM" id="Phobius"/>
    </source>
</evidence>
<dbReference type="Gene3D" id="3.40.50.300">
    <property type="entry name" value="P-loop containing nucleotide triphosphate hydrolases"/>
    <property type="match status" value="2"/>
</dbReference>
<dbReference type="FunFam" id="3.40.50.300:FF:000335">
    <property type="entry name" value="ATP binding cassette subfamily A member 5"/>
    <property type="match status" value="1"/>
</dbReference>
<dbReference type="PANTHER" id="PTHR19229">
    <property type="entry name" value="ATP-BINDING CASSETTE TRANSPORTER SUBFAMILY A ABCA"/>
    <property type="match status" value="1"/>
</dbReference>
<dbReference type="InterPro" id="IPR003439">
    <property type="entry name" value="ABC_transporter-like_ATP-bd"/>
</dbReference>
<dbReference type="Pfam" id="PF12698">
    <property type="entry name" value="ABC2_membrane_3"/>
    <property type="match status" value="2"/>
</dbReference>
<comment type="subcellular location">
    <subcellularLocation>
        <location evidence="1">Membrane</location>
        <topology evidence="1">Multi-pass membrane protein</topology>
    </subcellularLocation>
</comment>
<dbReference type="GO" id="GO:0005524">
    <property type="term" value="F:ATP binding"/>
    <property type="evidence" value="ECO:0007669"/>
    <property type="project" value="UniProtKB-KW"/>
</dbReference>
<dbReference type="InterPro" id="IPR027417">
    <property type="entry name" value="P-loop_NTPase"/>
</dbReference>
<evidence type="ECO:0000256" key="3">
    <source>
        <dbReference type="ARBA" id="ARBA00022448"/>
    </source>
</evidence>
<reference evidence="12" key="1">
    <citation type="journal article" date="2020" name="Comp. Biochem. Physiol. Part D Genomics Proteomics">
        <title>The genome of the marine monogonont rotifer Brachionus rotundiformis and insight into species-specific detoxification components in Brachionus spp.</title>
        <authorList>
            <person name="Kang H.M."/>
            <person name="Kim M.S."/>
            <person name="Choi B.S."/>
            <person name="Kim D.H."/>
            <person name="Kim H.J."/>
            <person name="Hwang U.K."/>
            <person name="Hagiwara A."/>
            <person name="Lee J.S."/>
        </authorList>
    </citation>
    <scope>NUCLEOTIDE SEQUENCE</scope>
</reference>
<dbReference type="FunFam" id="3.40.50.300:FF:000436">
    <property type="entry name" value="ATP binding cassette subfamily A member 9"/>
    <property type="match status" value="1"/>
</dbReference>
<organism evidence="12">
    <name type="scientific">Brachionus plicatilis</name>
    <name type="common">Marine rotifer</name>
    <name type="synonym">Brachionus muelleri</name>
    <dbReference type="NCBI Taxonomy" id="10195"/>
    <lineage>
        <taxon>Eukaryota</taxon>
        <taxon>Metazoa</taxon>
        <taxon>Spiralia</taxon>
        <taxon>Gnathifera</taxon>
        <taxon>Rotifera</taxon>
        <taxon>Eurotatoria</taxon>
        <taxon>Monogononta</taxon>
        <taxon>Pseudotrocha</taxon>
        <taxon>Ploima</taxon>
        <taxon>Brachionidae</taxon>
        <taxon>Brachionus</taxon>
    </lineage>
</organism>
<evidence type="ECO:0000256" key="1">
    <source>
        <dbReference type="ARBA" id="ARBA00004141"/>
    </source>
</evidence>
<evidence type="ECO:0000256" key="8">
    <source>
        <dbReference type="ARBA" id="ARBA00022989"/>
    </source>
</evidence>
<evidence type="ECO:0000256" key="7">
    <source>
        <dbReference type="ARBA" id="ARBA00022840"/>
    </source>
</evidence>
<feature type="transmembrane region" description="Helical" evidence="10">
    <location>
        <begin position="225"/>
        <end position="244"/>
    </location>
</feature>
<keyword evidence="8 10" id="KW-1133">Transmembrane helix</keyword>
<feature type="transmembrane region" description="Helical" evidence="10">
    <location>
        <begin position="1012"/>
        <end position="1034"/>
    </location>
</feature>
<feature type="transmembrane region" description="Helical" evidence="10">
    <location>
        <begin position="23"/>
        <end position="45"/>
    </location>
</feature>
<evidence type="ECO:0000256" key="9">
    <source>
        <dbReference type="ARBA" id="ARBA00023136"/>
    </source>
</evidence>
<keyword evidence="7 12" id="KW-0067">ATP-binding</keyword>
<dbReference type="Pfam" id="PF00005">
    <property type="entry name" value="ABC_tran"/>
    <property type="match status" value="2"/>
</dbReference>
<dbReference type="PROSITE" id="PS00211">
    <property type="entry name" value="ABC_TRANSPORTER_1"/>
    <property type="match status" value="1"/>
</dbReference>